<feature type="transmembrane region" description="Helical" evidence="2">
    <location>
        <begin position="234"/>
        <end position="256"/>
    </location>
</feature>
<organism evidence="4 5">
    <name type="scientific">Paraconexibacter antarcticus</name>
    <dbReference type="NCBI Taxonomy" id="2949664"/>
    <lineage>
        <taxon>Bacteria</taxon>
        <taxon>Bacillati</taxon>
        <taxon>Actinomycetota</taxon>
        <taxon>Thermoleophilia</taxon>
        <taxon>Solirubrobacterales</taxon>
        <taxon>Paraconexibacteraceae</taxon>
        <taxon>Paraconexibacter</taxon>
    </lineage>
</organism>
<feature type="transmembrane region" description="Helical" evidence="2">
    <location>
        <begin position="30"/>
        <end position="50"/>
    </location>
</feature>
<dbReference type="SUPFAM" id="SSF103481">
    <property type="entry name" value="Multidrug resistance efflux transporter EmrE"/>
    <property type="match status" value="1"/>
</dbReference>
<comment type="similarity">
    <text evidence="1">Belongs to the EamA transporter family.</text>
</comment>
<evidence type="ECO:0000313" key="5">
    <source>
        <dbReference type="Proteomes" id="UP001056035"/>
    </source>
</evidence>
<feature type="transmembrane region" description="Helical" evidence="2">
    <location>
        <begin position="152"/>
        <end position="170"/>
    </location>
</feature>
<sequence>MAVLLALGTSVGYGVANLLAPLFAQRFPLAAVLLAGQATALALTLVGLAVTGEPVPGAGDIGFGVLAGVGNAAGLIGFLLAAEAGPVSLVAPIGASGGVLPVVYDLARGASLGRLEAVGLTLALVGVVIAARRPTGGAAPPAHHDLRRCVTFALVSAAGFGLLLIALPQAADGGRWWALADARAVIVLAVLGFAAATGRSLRAPARELPRLAVPGVLLISGTLLYTLATERGSLSVVAVLASLNPAVTVALAFVLLGERVTRTQAVGIGCIIAGVVAVAA</sequence>
<dbReference type="EMBL" id="CP098502">
    <property type="protein sequence ID" value="UTI63737.1"/>
    <property type="molecule type" value="Genomic_DNA"/>
</dbReference>
<evidence type="ECO:0000256" key="2">
    <source>
        <dbReference type="SAM" id="Phobius"/>
    </source>
</evidence>
<dbReference type="InterPro" id="IPR037185">
    <property type="entry name" value="EmrE-like"/>
</dbReference>
<reference evidence="4 5" key="1">
    <citation type="submission" date="2022-06" db="EMBL/GenBank/DDBJ databases">
        <title>Paraconexibacter antarcticus.</title>
        <authorList>
            <person name="Kim C.S."/>
        </authorList>
    </citation>
    <scope>NUCLEOTIDE SEQUENCE [LARGE SCALE GENOMIC DNA]</scope>
    <source>
        <strain evidence="4 5">02-257</strain>
    </source>
</reference>
<dbReference type="Proteomes" id="UP001056035">
    <property type="component" value="Chromosome"/>
</dbReference>
<dbReference type="PANTHER" id="PTHR22911">
    <property type="entry name" value="ACYL-MALONYL CONDENSING ENZYME-RELATED"/>
    <property type="match status" value="1"/>
</dbReference>
<feature type="transmembrane region" description="Helical" evidence="2">
    <location>
        <begin position="176"/>
        <end position="196"/>
    </location>
</feature>
<proteinExistence type="inferred from homology"/>
<dbReference type="Gene3D" id="1.10.3730.20">
    <property type="match status" value="1"/>
</dbReference>
<feature type="transmembrane region" description="Helical" evidence="2">
    <location>
        <begin position="208"/>
        <end position="228"/>
    </location>
</feature>
<evidence type="ECO:0000256" key="1">
    <source>
        <dbReference type="ARBA" id="ARBA00007362"/>
    </source>
</evidence>
<feature type="transmembrane region" description="Helical" evidence="2">
    <location>
        <begin position="112"/>
        <end position="131"/>
    </location>
</feature>
<gene>
    <name evidence="4" type="ORF">NBH00_20630</name>
</gene>
<evidence type="ECO:0000313" key="4">
    <source>
        <dbReference type="EMBL" id="UTI63737.1"/>
    </source>
</evidence>
<feature type="transmembrane region" description="Helical" evidence="2">
    <location>
        <begin position="62"/>
        <end position="82"/>
    </location>
</feature>
<protein>
    <submittedName>
        <fullName evidence="4">DMT family transporter</fullName>
    </submittedName>
</protein>
<evidence type="ECO:0000259" key="3">
    <source>
        <dbReference type="Pfam" id="PF00892"/>
    </source>
</evidence>
<name>A0ABY5DSE2_9ACTN</name>
<dbReference type="Pfam" id="PF00892">
    <property type="entry name" value="EamA"/>
    <property type="match status" value="1"/>
</dbReference>
<accession>A0ABY5DSE2</accession>
<keyword evidence="2" id="KW-0812">Transmembrane</keyword>
<dbReference type="RefSeq" id="WP_254570459.1">
    <property type="nucleotide sequence ID" value="NZ_CP098502.1"/>
</dbReference>
<feature type="domain" description="EamA" evidence="3">
    <location>
        <begin position="149"/>
        <end position="278"/>
    </location>
</feature>
<keyword evidence="5" id="KW-1185">Reference proteome</keyword>
<dbReference type="InterPro" id="IPR000620">
    <property type="entry name" value="EamA_dom"/>
</dbReference>
<dbReference type="PANTHER" id="PTHR22911:SF137">
    <property type="entry name" value="SOLUTE CARRIER FAMILY 35 MEMBER G2-RELATED"/>
    <property type="match status" value="1"/>
</dbReference>
<keyword evidence="2" id="KW-0472">Membrane</keyword>
<keyword evidence="2" id="KW-1133">Transmembrane helix</keyword>